<feature type="domain" description="SnoaL-like" evidence="1">
    <location>
        <begin position="10"/>
        <end position="113"/>
    </location>
</feature>
<evidence type="ECO:0000313" key="2">
    <source>
        <dbReference type="EMBL" id="KIA63968.1"/>
    </source>
</evidence>
<sequence length="131" mass="14398">MPPTNLELIAQVYQAFETRDFGVIARLFDPDIEINQAAELPWGGCYRGHAGAVRFFTTLLSHIDSTVLSEHLFAAGPDIVQIGRTTGTTMPGGAPFDVPEVHIWRLRNGLVVNYDAYLDTPAMLTALAARR</sequence>
<accession>A0ABR4ZFC1</accession>
<dbReference type="Proteomes" id="UP000031364">
    <property type="component" value="Unassembled WGS sequence"/>
</dbReference>
<reference evidence="2 3" key="1">
    <citation type="journal article" date="2014" name="Int. J. Syst. Evol. Microbiol.">
        <title>Nocardia vulneris sp. nov., isolated from wounds of human patients in North America.</title>
        <authorList>
            <person name="Lasker B.A."/>
            <person name="Bell M."/>
            <person name="Klenk H.P."/>
            <person name="Sproer C."/>
            <person name="Schumann C."/>
            <person name="Schumann P."/>
            <person name="Brown J.M."/>
        </authorList>
    </citation>
    <scope>NUCLEOTIDE SEQUENCE [LARGE SCALE GENOMIC DNA]</scope>
    <source>
        <strain evidence="2 3">W9851</strain>
    </source>
</reference>
<proteinExistence type="predicted"/>
<dbReference type="Pfam" id="PF12680">
    <property type="entry name" value="SnoaL_2"/>
    <property type="match status" value="1"/>
</dbReference>
<evidence type="ECO:0000259" key="1">
    <source>
        <dbReference type="Pfam" id="PF12680"/>
    </source>
</evidence>
<protein>
    <recommendedName>
        <fullName evidence="1">SnoaL-like domain-containing protein</fullName>
    </recommendedName>
</protein>
<dbReference type="RefSeq" id="WP_043670975.1">
    <property type="nucleotide sequence ID" value="NZ_BDCI01000017.1"/>
</dbReference>
<evidence type="ECO:0000313" key="3">
    <source>
        <dbReference type="Proteomes" id="UP000031364"/>
    </source>
</evidence>
<dbReference type="InterPro" id="IPR032710">
    <property type="entry name" value="NTF2-like_dom_sf"/>
</dbReference>
<gene>
    <name evidence="2" type="ORF">FG87_16455</name>
</gene>
<dbReference type="PANTHER" id="PTHR41252">
    <property type="entry name" value="BLR2505 PROTEIN"/>
    <property type="match status" value="1"/>
</dbReference>
<dbReference type="PANTHER" id="PTHR41252:SF1">
    <property type="entry name" value="BLR2505 PROTEIN"/>
    <property type="match status" value="1"/>
</dbReference>
<dbReference type="SUPFAM" id="SSF54427">
    <property type="entry name" value="NTF2-like"/>
    <property type="match status" value="1"/>
</dbReference>
<dbReference type="InterPro" id="IPR037401">
    <property type="entry name" value="SnoaL-like"/>
</dbReference>
<comment type="caution">
    <text evidence="2">The sequence shown here is derived from an EMBL/GenBank/DDBJ whole genome shotgun (WGS) entry which is preliminary data.</text>
</comment>
<name>A0ABR4ZFC1_9NOCA</name>
<dbReference type="EMBL" id="JNFP01000017">
    <property type="protein sequence ID" value="KIA63968.1"/>
    <property type="molecule type" value="Genomic_DNA"/>
</dbReference>
<dbReference type="Gene3D" id="3.10.450.50">
    <property type="match status" value="1"/>
</dbReference>
<keyword evidence="3" id="KW-1185">Reference proteome</keyword>
<organism evidence="2 3">
    <name type="scientific">Nocardia vulneris</name>
    <dbReference type="NCBI Taxonomy" id="1141657"/>
    <lineage>
        <taxon>Bacteria</taxon>
        <taxon>Bacillati</taxon>
        <taxon>Actinomycetota</taxon>
        <taxon>Actinomycetes</taxon>
        <taxon>Mycobacteriales</taxon>
        <taxon>Nocardiaceae</taxon>
        <taxon>Nocardia</taxon>
    </lineage>
</organism>